<feature type="region of interest" description="Disordered" evidence="1">
    <location>
        <begin position="520"/>
        <end position="580"/>
    </location>
</feature>
<dbReference type="InterPro" id="IPR032830">
    <property type="entry name" value="XPB/Ssl2_N"/>
</dbReference>
<evidence type="ECO:0000313" key="3">
    <source>
        <dbReference type="EMBL" id="MBB6693084.1"/>
    </source>
</evidence>
<organism evidence="3 4">
    <name type="scientific">Cohnella xylanilytica</name>
    <dbReference type="NCBI Taxonomy" id="557555"/>
    <lineage>
        <taxon>Bacteria</taxon>
        <taxon>Bacillati</taxon>
        <taxon>Bacillota</taxon>
        <taxon>Bacilli</taxon>
        <taxon>Bacillales</taxon>
        <taxon>Paenibacillaceae</taxon>
        <taxon>Cohnella</taxon>
    </lineage>
</organism>
<evidence type="ECO:0000256" key="1">
    <source>
        <dbReference type="SAM" id="MobiDB-lite"/>
    </source>
</evidence>
<keyword evidence="3" id="KW-0378">Hydrolase</keyword>
<dbReference type="Pfam" id="PF13625">
    <property type="entry name" value="Helicase_C_3"/>
    <property type="match status" value="1"/>
</dbReference>
<reference evidence="3 4" key="1">
    <citation type="submission" date="2020-08" db="EMBL/GenBank/DDBJ databases">
        <title>Cohnella phylogeny.</title>
        <authorList>
            <person name="Dunlap C."/>
        </authorList>
    </citation>
    <scope>NUCLEOTIDE SEQUENCE [LARGE SCALE GENOMIC DNA]</scope>
    <source>
        <strain evidence="3 4">DSM 25239</strain>
    </source>
</reference>
<dbReference type="Proteomes" id="UP000553776">
    <property type="component" value="Unassembled WGS sequence"/>
</dbReference>
<keyword evidence="3" id="KW-0067">ATP-binding</keyword>
<gene>
    <name evidence="3" type="ORF">H7B90_16895</name>
</gene>
<keyword evidence="4" id="KW-1185">Reference proteome</keyword>
<protein>
    <submittedName>
        <fullName evidence="3">Helicase-associated domain-containing protein</fullName>
    </submittedName>
</protein>
<dbReference type="AlphaFoldDB" id="A0A841U501"/>
<dbReference type="EMBL" id="JACJVR010000064">
    <property type="protein sequence ID" value="MBB6693084.1"/>
    <property type="molecule type" value="Genomic_DNA"/>
</dbReference>
<evidence type="ECO:0000313" key="4">
    <source>
        <dbReference type="Proteomes" id="UP000553776"/>
    </source>
</evidence>
<evidence type="ECO:0000259" key="2">
    <source>
        <dbReference type="Pfam" id="PF13625"/>
    </source>
</evidence>
<dbReference type="GO" id="GO:0004386">
    <property type="term" value="F:helicase activity"/>
    <property type="evidence" value="ECO:0007669"/>
    <property type="project" value="UniProtKB-KW"/>
</dbReference>
<comment type="caution">
    <text evidence="3">The sequence shown here is derived from an EMBL/GenBank/DDBJ whole genome shotgun (WGS) entry which is preliminary data.</text>
</comment>
<dbReference type="RefSeq" id="WP_185137063.1">
    <property type="nucleotide sequence ID" value="NZ_JACJVR010000064.1"/>
</dbReference>
<accession>A0A841U501</accession>
<feature type="domain" description="Helicase XPB/Ssl2 N-terminal" evidence="2">
    <location>
        <begin position="368"/>
        <end position="487"/>
    </location>
</feature>
<name>A0A841U501_9BACL</name>
<keyword evidence="3" id="KW-0547">Nucleotide-binding</keyword>
<feature type="region of interest" description="Disordered" evidence="1">
    <location>
        <begin position="1"/>
        <end position="25"/>
    </location>
</feature>
<proteinExistence type="predicted"/>
<sequence length="686" mass="74507">MKRERAGTSGSLPEYEAGSGPAAELRAKPAEDGTLEIELDEAAACRYWAGGASRLERRLLRWIVRRYAGLPFGEDEAELGFAADEAWTGAEIRVALARMRRDGVLLAVRKAWGDRLLYVPAEKAGIWQLTLDPPGAKPLPFEGEADAEPLSAGSRLPLSLELLTVWSAMRRHGFPLTAKGVPHKARADKLVSAMRLTGEEVESSGIVTAREQPAPPNVALALDIGLCVGALAREPGRIVVSDRPPAAWAGKTRPEVDAGLLELATLRYAGRDAKLHRAATALRGLTPGLWYKESEVRGSADSAAEGEDEAWERWLGLMAACGWLERAVVSDPPGAGERMLRWTIDPRPPGLRRGSAAAEAAPGEGTIYVQPDLEILVPPEAGFDARWILEGVAERTAADVVFAYRLTRESCRRASEAGWTFSSLADWLAQESGSPLPEPARRALADWFSRLGKASVAEATLLRLADEEAAQLVARDETASGLLEERLSERVFVVRPGCAEALVRRLGELGYPAAAVPAAGARTAGGKPEAKDRAEPGVPDGGSPERGGRPADPGWVQRRPASSFYEEDRSPPKEEELFPGLGDVPAAWLKEPRSYHVSTRRELVERAIAWRTGLKLRRENDWVRFVPEKVTPTERGWAATGWIRPDGETGPVRFPRQEWSADLFAEMMIELPAPSGPGPDGTWTNH</sequence>
<feature type="compositionally biased region" description="Basic and acidic residues" evidence="1">
    <location>
        <begin position="566"/>
        <end position="576"/>
    </location>
</feature>
<keyword evidence="3" id="KW-0347">Helicase</keyword>